<dbReference type="STRING" id="44933.SAMN05660971_03484"/>
<accession>A0A1M7KG65</accession>
<dbReference type="Proteomes" id="UP000321726">
    <property type="component" value="Unassembled WGS sequence"/>
</dbReference>
<dbReference type="Proteomes" id="UP000184123">
    <property type="component" value="Unassembled WGS sequence"/>
</dbReference>
<dbReference type="OrthoDB" id="6169366at2"/>
<evidence type="ECO:0000313" key="1">
    <source>
        <dbReference type="EMBL" id="GEN25420.1"/>
    </source>
</evidence>
<organism evidence="2 3">
    <name type="scientific">Halomonas cupida</name>
    <dbReference type="NCBI Taxonomy" id="44933"/>
    <lineage>
        <taxon>Bacteria</taxon>
        <taxon>Pseudomonadati</taxon>
        <taxon>Pseudomonadota</taxon>
        <taxon>Gammaproteobacteria</taxon>
        <taxon>Oceanospirillales</taxon>
        <taxon>Halomonadaceae</taxon>
        <taxon>Halomonas</taxon>
    </lineage>
</organism>
<proteinExistence type="predicted"/>
<dbReference type="RefSeq" id="WP_073436484.1">
    <property type="nucleotide sequence ID" value="NZ_BJXU01000144.1"/>
</dbReference>
<gene>
    <name evidence="1" type="ORF">HCU01_33690</name>
    <name evidence="2" type="ORF">SAMN05660971_03484</name>
</gene>
<evidence type="ECO:0000313" key="3">
    <source>
        <dbReference type="Proteomes" id="UP000184123"/>
    </source>
</evidence>
<reference evidence="1 4" key="2">
    <citation type="submission" date="2019-07" db="EMBL/GenBank/DDBJ databases">
        <title>Whole genome shotgun sequence of Halomonas cupida NBRC 102219.</title>
        <authorList>
            <person name="Hosoyama A."/>
            <person name="Uohara A."/>
            <person name="Ohji S."/>
            <person name="Ichikawa N."/>
        </authorList>
    </citation>
    <scope>NUCLEOTIDE SEQUENCE [LARGE SCALE GENOMIC DNA]</scope>
    <source>
        <strain evidence="1 4">NBRC 102219</strain>
    </source>
</reference>
<protein>
    <submittedName>
        <fullName evidence="2">Uncharacterized protein</fullName>
    </submittedName>
</protein>
<evidence type="ECO:0000313" key="2">
    <source>
        <dbReference type="EMBL" id="SHM64070.1"/>
    </source>
</evidence>
<sequence length="73" mass="8303">MSDRLYMVLDPLGRADPYSTATSQGMAMQRFASRRAGRPVSSAVAWLLWFRLWSRGYRIAYHPAIPEKELANG</sequence>
<dbReference type="EMBL" id="BJXU01000144">
    <property type="protein sequence ID" value="GEN25420.1"/>
    <property type="molecule type" value="Genomic_DNA"/>
</dbReference>
<dbReference type="AlphaFoldDB" id="A0A1M7KG65"/>
<name>A0A1M7KG65_9GAMM</name>
<keyword evidence="4" id="KW-1185">Reference proteome</keyword>
<dbReference type="EMBL" id="FRCA01000010">
    <property type="protein sequence ID" value="SHM64070.1"/>
    <property type="molecule type" value="Genomic_DNA"/>
</dbReference>
<evidence type="ECO:0000313" key="4">
    <source>
        <dbReference type="Proteomes" id="UP000321726"/>
    </source>
</evidence>
<reference evidence="2 3" key="1">
    <citation type="submission" date="2016-11" db="EMBL/GenBank/DDBJ databases">
        <authorList>
            <person name="Jaros S."/>
            <person name="Januszkiewicz K."/>
            <person name="Wedrychowicz H."/>
        </authorList>
    </citation>
    <scope>NUCLEOTIDE SEQUENCE [LARGE SCALE GENOMIC DNA]</scope>
    <source>
        <strain evidence="2 3">DSM 4740</strain>
    </source>
</reference>